<gene>
    <name evidence="1" type="ORF">OKA104_LOCUS45813</name>
</gene>
<name>A0A820HGH4_9BILA</name>
<protein>
    <submittedName>
        <fullName evidence="1">Uncharacterized protein</fullName>
    </submittedName>
</protein>
<evidence type="ECO:0000313" key="2">
    <source>
        <dbReference type="Proteomes" id="UP000663881"/>
    </source>
</evidence>
<dbReference type="Proteomes" id="UP000663881">
    <property type="component" value="Unassembled WGS sequence"/>
</dbReference>
<dbReference type="AlphaFoldDB" id="A0A820HGH4"/>
<feature type="non-terminal residue" evidence="1">
    <location>
        <position position="1"/>
    </location>
</feature>
<comment type="caution">
    <text evidence="1">The sequence shown here is derived from an EMBL/GenBank/DDBJ whole genome shotgun (WGS) entry which is preliminary data.</text>
</comment>
<evidence type="ECO:0000313" key="1">
    <source>
        <dbReference type="EMBL" id="CAF4293269.1"/>
    </source>
</evidence>
<dbReference type="Gene3D" id="2.40.160.120">
    <property type="match status" value="1"/>
</dbReference>
<accession>A0A820HGH4</accession>
<dbReference type="InterPro" id="IPR037239">
    <property type="entry name" value="OSBP_sf"/>
</dbReference>
<organism evidence="1 2">
    <name type="scientific">Adineta steineri</name>
    <dbReference type="NCBI Taxonomy" id="433720"/>
    <lineage>
        <taxon>Eukaryota</taxon>
        <taxon>Metazoa</taxon>
        <taxon>Spiralia</taxon>
        <taxon>Gnathifera</taxon>
        <taxon>Rotifera</taxon>
        <taxon>Eurotatoria</taxon>
        <taxon>Bdelloidea</taxon>
        <taxon>Adinetida</taxon>
        <taxon>Adinetidae</taxon>
        <taxon>Adineta</taxon>
    </lineage>
</organism>
<reference evidence="1" key="1">
    <citation type="submission" date="2021-02" db="EMBL/GenBank/DDBJ databases">
        <authorList>
            <person name="Nowell W R."/>
        </authorList>
    </citation>
    <scope>NUCLEOTIDE SEQUENCE</scope>
</reference>
<dbReference type="EMBL" id="CAJOAY010015750">
    <property type="protein sequence ID" value="CAF4293269.1"/>
    <property type="molecule type" value="Genomic_DNA"/>
</dbReference>
<dbReference type="SUPFAM" id="SSF144000">
    <property type="entry name" value="Oxysterol-binding protein-like"/>
    <property type="match status" value="1"/>
</dbReference>
<sequence length="89" mass="10200">MIGDAIITLLDHDEQYVITFPSAFGRSILGVPWFEMGEFCRIDGEWNGIMNAKYSDTKISEVFFDTKATPVIKKIVRPIIDQDTNESRR</sequence>
<proteinExistence type="predicted"/>